<dbReference type="GO" id="GO:0005886">
    <property type="term" value="C:plasma membrane"/>
    <property type="evidence" value="ECO:0007669"/>
    <property type="project" value="UniProtKB-SubCell"/>
</dbReference>
<organism evidence="7 8">
    <name type="scientific">Actinomadura mexicana</name>
    <dbReference type="NCBI Taxonomy" id="134959"/>
    <lineage>
        <taxon>Bacteria</taxon>
        <taxon>Bacillati</taxon>
        <taxon>Actinomycetota</taxon>
        <taxon>Actinomycetes</taxon>
        <taxon>Streptosporangiales</taxon>
        <taxon>Thermomonosporaceae</taxon>
        <taxon>Actinomadura</taxon>
    </lineage>
</organism>
<evidence type="ECO:0000256" key="4">
    <source>
        <dbReference type="ARBA" id="ARBA00022989"/>
    </source>
</evidence>
<keyword evidence="3 6" id="KW-0812">Transmembrane</keyword>
<evidence type="ECO:0000256" key="5">
    <source>
        <dbReference type="ARBA" id="ARBA00023136"/>
    </source>
</evidence>
<comment type="subcellular location">
    <subcellularLocation>
        <location evidence="1">Cell membrane</location>
        <topology evidence="1">Multi-pass membrane protein</topology>
    </subcellularLocation>
</comment>
<feature type="transmembrane region" description="Helical" evidence="6">
    <location>
        <begin position="20"/>
        <end position="43"/>
    </location>
</feature>
<protein>
    <submittedName>
        <fullName evidence="7">Threonine/homoserine/homoserine lactone efflux protein</fullName>
    </submittedName>
</protein>
<keyword evidence="5 6" id="KW-0472">Membrane</keyword>
<name>A0A238XJC2_9ACTN</name>
<feature type="transmembrane region" description="Helical" evidence="6">
    <location>
        <begin position="161"/>
        <end position="187"/>
    </location>
</feature>
<dbReference type="PIRSF" id="PIRSF006324">
    <property type="entry name" value="LeuE"/>
    <property type="match status" value="1"/>
</dbReference>
<dbReference type="InterPro" id="IPR001123">
    <property type="entry name" value="LeuE-type"/>
</dbReference>
<feature type="transmembrane region" description="Helical" evidence="6">
    <location>
        <begin position="199"/>
        <end position="220"/>
    </location>
</feature>
<feature type="transmembrane region" description="Helical" evidence="6">
    <location>
        <begin position="55"/>
        <end position="83"/>
    </location>
</feature>
<evidence type="ECO:0000313" key="7">
    <source>
        <dbReference type="EMBL" id="SNR58810.1"/>
    </source>
</evidence>
<dbReference type="PANTHER" id="PTHR30086">
    <property type="entry name" value="ARGININE EXPORTER PROTEIN ARGO"/>
    <property type="match status" value="1"/>
</dbReference>
<sequence>MLSRSGGLLAHDFGMVDTSLYAAFVVAAFALCVTPGPDMMFIVAMGGRGGPVTGLMAAAGVATGALTHAVAATLGLSALFTALPTLYHVLRWAGAGYLLYLAVKSFRDRGEPGEEGAAPAGPGRLRAFWQGVVTNLLNPKVILFNIAFLPQFVNPSMGRPMVQLLVLGVTLVLLGLAVDACVGLLSGRLANLLRRSRRVARGLNIFSGTVFTGLAVRLIAVPK</sequence>
<dbReference type="AlphaFoldDB" id="A0A238XJC2"/>
<gene>
    <name evidence="7" type="ORF">SAMN06265355_104399</name>
</gene>
<dbReference type="EMBL" id="FZNP01000004">
    <property type="protein sequence ID" value="SNR58810.1"/>
    <property type="molecule type" value="Genomic_DNA"/>
</dbReference>
<dbReference type="PANTHER" id="PTHR30086:SF20">
    <property type="entry name" value="ARGININE EXPORTER PROTEIN ARGO-RELATED"/>
    <property type="match status" value="1"/>
</dbReference>
<evidence type="ECO:0000313" key="8">
    <source>
        <dbReference type="Proteomes" id="UP000198420"/>
    </source>
</evidence>
<accession>A0A238XJC2</accession>
<feature type="transmembrane region" description="Helical" evidence="6">
    <location>
        <begin position="89"/>
        <end position="106"/>
    </location>
</feature>
<evidence type="ECO:0000256" key="6">
    <source>
        <dbReference type="SAM" id="Phobius"/>
    </source>
</evidence>
<evidence type="ECO:0000256" key="2">
    <source>
        <dbReference type="ARBA" id="ARBA00022475"/>
    </source>
</evidence>
<evidence type="ECO:0000256" key="1">
    <source>
        <dbReference type="ARBA" id="ARBA00004651"/>
    </source>
</evidence>
<proteinExistence type="predicted"/>
<feature type="transmembrane region" description="Helical" evidence="6">
    <location>
        <begin position="127"/>
        <end position="149"/>
    </location>
</feature>
<dbReference type="Pfam" id="PF01810">
    <property type="entry name" value="LysE"/>
    <property type="match status" value="1"/>
</dbReference>
<keyword evidence="4 6" id="KW-1133">Transmembrane helix</keyword>
<keyword evidence="2" id="KW-1003">Cell membrane</keyword>
<evidence type="ECO:0000256" key="3">
    <source>
        <dbReference type="ARBA" id="ARBA00022692"/>
    </source>
</evidence>
<dbReference type="Proteomes" id="UP000198420">
    <property type="component" value="Unassembled WGS sequence"/>
</dbReference>
<keyword evidence="8" id="KW-1185">Reference proteome</keyword>
<reference evidence="8" key="1">
    <citation type="submission" date="2017-06" db="EMBL/GenBank/DDBJ databases">
        <authorList>
            <person name="Varghese N."/>
            <person name="Submissions S."/>
        </authorList>
    </citation>
    <scope>NUCLEOTIDE SEQUENCE [LARGE SCALE GENOMIC DNA]</scope>
    <source>
        <strain evidence="8">DSM 44485</strain>
    </source>
</reference>
<dbReference type="GO" id="GO:0015171">
    <property type="term" value="F:amino acid transmembrane transporter activity"/>
    <property type="evidence" value="ECO:0007669"/>
    <property type="project" value="TreeGrafter"/>
</dbReference>